<dbReference type="GO" id="GO:0006355">
    <property type="term" value="P:regulation of DNA-templated transcription"/>
    <property type="evidence" value="ECO:0007669"/>
    <property type="project" value="InterPro"/>
</dbReference>
<accession>A0A1X7BL95</accession>
<evidence type="ECO:0000313" key="3">
    <source>
        <dbReference type="Proteomes" id="UP000193224"/>
    </source>
</evidence>
<protein>
    <submittedName>
        <fullName evidence="2">Bacterial regulatory proteins, luxR family</fullName>
    </submittedName>
</protein>
<evidence type="ECO:0000313" key="2">
    <source>
        <dbReference type="EMBL" id="SMC10416.1"/>
    </source>
</evidence>
<dbReference type="SUPFAM" id="SSF46894">
    <property type="entry name" value="C-terminal effector domain of the bipartite response regulators"/>
    <property type="match status" value="1"/>
</dbReference>
<dbReference type="EMBL" id="FWXB01000001">
    <property type="protein sequence ID" value="SMC10416.1"/>
    <property type="molecule type" value="Genomic_DNA"/>
</dbReference>
<dbReference type="AlphaFoldDB" id="A0A1X7BL95"/>
<dbReference type="InterPro" id="IPR036388">
    <property type="entry name" value="WH-like_DNA-bd_sf"/>
</dbReference>
<gene>
    <name evidence="2" type="ORF">ROA7745_00223</name>
</gene>
<organism evidence="2 3">
    <name type="scientific">Roseovarius aestuarii</name>
    <dbReference type="NCBI Taxonomy" id="475083"/>
    <lineage>
        <taxon>Bacteria</taxon>
        <taxon>Pseudomonadati</taxon>
        <taxon>Pseudomonadota</taxon>
        <taxon>Alphaproteobacteria</taxon>
        <taxon>Rhodobacterales</taxon>
        <taxon>Roseobacteraceae</taxon>
        <taxon>Roseovarius</taxon>
    </lineage>
</organism>
<name>A0A1X7BL95_9RHOB</name>
<dbReference type="InterPro" id="IPR000792">
    <property type="entry name" value="Tscrpt_reg_LuxR_C"/>
</dbReference>
<dbReference type="OrthoDB" id="5497412at2"/>
<dbReference type="InterPro" id="IPR016032">
    <property type="entry name" value="Sig_transdc_resp-reg_C-effctor"/>
</dbReference>
<reference evidence="2 3" key="1">
    <citation type="submission" date="2017-03" db="EMBL/GenBank/DDBJ databases">
        <authorList>
            <person name="Afonso C.L."/>
            <person name="Miller P.J."/>
            <person name="Scott M.A."/>
            <person name="Spackman E."/>
            <person name="Goraichik I."/>
            <person name="Dimitrov K.M."/>
            <person name="Suarez D.L."/>
            <person name="Swayne D.E."/>
        </authorList>
    </citation>
    <scope>NUCLEOTIDE SEQUENCE [LARGE SCALE GENOMIC DNA]</scope>
    <source>
        <strain evidence="2 3">CECT 7745</strain>
    </source>
</reference>
<dbReference type="SMART" id="SM00421">
    <property type="entry name" value="HTH_LUXR"/>
    <property type="match status" value="1"/>
</dbReference>
<dbReference type="Gene3D" id="1.10.10.10">
    <property type="entry name" value="Winged helix-like DNA-binding domain superfamily/Winged helix DNA-binding domain"/>
    <property type="match status" value="1"/>
</dbReference>
<dbReference type="Pfam" id="PF00196">
    <property type="entry name" value="GerE"/>
    <property type="match status" value="1"/>
</dbReference>
<proteinExistence type="predicted"/>
<feature type="domain" description="HTH luxR-type" evidence="1">
    <location>
        <begin position="327"/>
        <end position="384"/>
    </location>
</feature>
<keyword evidence="3" id="KW-1185">Reference proteome</keyword>
<evidence type="ECO:0000259" key="1">
    <source>
        <dbReference type="SMART" id="SM00421"/>
    </source>
</evidence>
<dbReference type="Proteomes" id="UP000193224">
    <property type="component" value="Unassembled WGS sequence"/>
</dbReference>
<dbReference type="RefSeq" id="WP_085798386.1">
    <property type="nucleotide sequence ID" value="NZ_FWXB01000001.1"/>
</dbReference>
<dbReference type="GO" id="GO:0003677">
    <property type="term" value="F:DNA binding"/>
    <property type="evidence" value="ECO:0007669"/>
    <property type="project" value="InterPro"/>
</dbReference>
<sequence length="409" mass="46156">MTLPRSDLQDLSDLIGVVYDSALEKRQWQMLLADLNRRFPGFMGAVYTQESEKFIGMYSPDGFNTASQAVYEKHTKDGKVHGISDDQNDHRRELLRRIDPKIGDVYYSREIFTDDEFRRSTSYKTVLEPAGIGHWVSLKFAQSGPREAVFIFFENERSNDTPDPDGLKALFELISPHVVRATRIARALRMAKDAAETFQGFLDAIALPMLVTDRDARLVFSNAAGRRLLERQVLFRIDTNDRLHMIEPRYASEIKNRISGIEQDQVPAGLRVDHGDGPVSLCIAPFHPSMTDAAQADQDLFDARRMFAIFVGSQGDDPVNPGLLRDVFELTPREAEVCSATIMGHSPAEISKQTERAEKTIRNQIQSIYEKVGVSSHQELTDALSVFKTVGAIFNITDQHMFEMPSRPT</sequence>